<dbReference type="PANTHER" id="PTHR30629">
    <property type="entry name" value="PROPHAGE INTEGRASE"/>
    <property type="match status" value="1"/>
</dbReference>
<dbReference type="AlphaFoldDB" id="A0A2G1VYK3"/>
<reference evidence="5 6" key="1">
    <citation type="submission" date="2017-06" db="EMBL/GenBank/DDBJ databases">
        <title>Description of Rhodopirellula bahusiensis sp. nov.</title>
        <authorList>
            <person name="Kizina J."/>
            <person name="Harder J."/>
        </authorList>
    </citation>
    <scope>NUCLEOTIDE SEQUENCE [LARGE SCALE GENOMIC DNA]</scope>
    <source>
        <strain evidence="5 6">SWK21</strain>
    </source>
</reference>
<dbReference type="Pfam" id="PF00589">
    <property type="entry name" value="Phage_integrase"/>
    <property type="match status" value="1"/>
</dbReference>
<dbReference type="GO" id="GO:0006310">
    <property type="term" value="P:DNA recombination"/>
    <property type="evidence" value="ECO:0007669"/>
    <property type="project" value="UniProtKB-KW"/>
</dbReference>
<accession>A0A2G1VYK3</accession>
<gene>
    <name evidence="5" type="ORF">CEE69_29735</name>
</gene>
<evidence type="ECO:0000313" key="5">
    <source>
        <dbReference type="EMBL" id="PHQ31690.1"/>
    </source>
</evidence>
<evidence type="ECO:0000256" key="1">
    <source>
        <dbReference type="ARBA" id="ARBA00008857"/>
    </source>
</evidence>
<dbReference type="PANTHER" id="PTHR30629:SF2">
    <property type="entry name" value="PROPHAGE INTEGRASE INTS-RELATED"/>
    <property type="match status" value="1"/>
</dbReference>
<dbReference type="PROSITE" id="PS51898">
    <property type="entry name" value="TYR_RECOMBINASE"/>
    <property type="match status" value="1"/>
</dbReference>
<name>A0A2G1VYK3_9BACT</name>
<proteinExistence type="inferred from homology"/>
<sequence length="362" mass="40999">MSIHKASGLWCKVRKGRRYYFERVEDDPEGVRSLDQWLEVLAGREPKRSGAFLVKDACNEWMAHKQSKLDDGEISQDTWNEYFKTCEMTLAAIDKGTEVARLNPSDFSRLRSQLAKRFGPVALGKHIGQVRSLFGFALDAGLIDVPVKFGPGFVKPPAKRLRKQRAERGKQDFDADEIHRLLKTANRNWRAMILLGTQAGFGNRDVAELTTKVIDLDAGWMEYPRAKTGIQRRVPLWPETVEALREVIKHHPGGSDTMFVGHRGRDFTDEKRTGGNRITGAFKPVLKAAGFPETGRGFYCLRRTFQTQAEECGDLVAVKAIMGHSASESDMSARYRQEVSDKRLRRAVDTVREWLYAAEVKP</sequence>
<comment type="caution">
    <text evidence="5">The sequence shown here is derived from an EMBL/GenBank/DDBJ whole genome shotgun (WGS) entry which is preliminary data.</text>
</comment>
<dbReference type="OrthoDB" id="246806at2"/>
<keyword evidence="3" id="KW-0233">DNA recombination</keyword>
<dbReference type="Gene3D" id="1.10.443.10">
    <property type="entry name" value="Intergrase catalytic core"/>
    <property type="match status" value="1"/>
</dbReference>
<dbReference type="InterPro" id="IPR002104">
    <property type="entry name" value="Integrase_catalytic"/>
</dbReference>
<evidence type="ECO:0000259" key="4">
    <source>
        <dbReference type="PROSITE" id="PS51898"/>
    </source>
</evidence>
<organism evidence="5 6">
    <name type="scientific">Rhodopirellula bahusiensis</name>
    <dbReference type="NCBI Taxonomy" id="2014065"/>
    <lineage>
        <taxon>Bacteria</taxon>
        <taxon>Pseudomonadati</taxon>
        <taxon>Planctomycetota</taxon>
        <taxon>Planctomycetia</taxon>
        <taxon>Pirellulales</taxon>
        <taxon>Pirellulaceae</taxon>
        <taxon>Rhodopirellula</taxon>
    </lineage>
</organism>
<keyword evidence="6" id="KW-1185">Reference proteome</keyword>
<dbReference type="GO" id="GO:0015074">
    <property type="term" value="P:DNA integration"/>
    <property type="evidence" value="ECO:0007669"/>
    <property type="project" value="UniProtKB-KW"/>
</dbReference>
<feature type="domain" description="Tyr recombinase" evidence="4">
    <location>
        <begin position="168"/>
        <end position="349"/>
    </location>
</feature>
<evidence type="ECO:0000256" key="3">
    <source>
        <dbReference type="ARBA" id="ARBA00023172"/>
    </source>
</evidence>
<dbReference type="InterPro" id="IPR013762">
    <property type="entry name" value="Integrase-like_cat_sf"/>
</dbReference>
<dbReference type="InterPro" id="IPR011010">
    <property type="entry name" value="DNA_brk_join_enz"/>
</dbReference>
<evidence type="ECO:0000313" key="6">
    <source>
        <dbReference type="Proteomes" id="UP000225740"/>
    </source>
</evidence>
<dbReference type="InterPro" id="IPR050808">
    <property type="entry name" value="Phage_Integrase"/>
</dbReference>
<dbReference type="GO" id="GO:0003677">
    <property type="term" value="F:DNA binding"/>
    <property type="evidence" value="ECO:0007669"/>
    <property type="project" value="InterPro"/>
</dbReference>
<keyword evidence="2" id="KW-0229">DNA integration</keyword>
<dbReference type="Proteomes" id="UP000225740">
    <property type="component" value="Unassembled WGS sequence"/>
</dbReference>
<comment type="similarity">
    <text evidence="1">Belongs to the 'phage' integrase family.</text>
</comment>
<dbReference type="EMBL" id="NIZW01000042">
    <property type="protein sequence ID" value="PHQ31690.1"/>
    <property type="molecule type" value="Genomic_DNA"/>
</dbReference>
<evidence type="ECO:0000256" key="2">
    <source>
        <dbReference type="ARBA" id="ARBA00022908"/>
    </source>
</evidence>
<protein>
    <submittedName>
        <fullName evidence="5">Integrase</fullName>
    </submittedName>
</protein>
<dbReference type="SUPFAM" id="SSF56349">
    <property type="entry name" value="DNA breaking-rejoining enzymes"/>
    <property type="match status" value="1"/>
</dbReference>